<dbReference type="PROSITE" id="PS51217">
    <property type="entry name" value="UVRD_HELICASE_CTER"/>
    <property type="match status" value="1"/>
</dbReference>
<sequence length="1139" mass="127034">MRDEATNRQIAAADPRASTWVSANAGSGKTRVLTDRVARLLLDGVDPKNILCLTYTKAAASEMQNRLFKRLGSWAMMDDARLSAELRDMGAGDGFGSDTLRQARRLFARAIEVPGGLRIQTIHSFCSSILRRFPLEAGVSPQFTEMEDRASELLRMEVLDTLSDGPKSDLIDNVSRYVHDQQLLKLAKEVIQHKSHFAAPITHDELAKMFGVPAGMTVRSLLDDAFDDKDRKTIEATVKACFTGKSTDIKAATTLQDFSASGPVTFADQVLMEGLLLTGKSAKEPFTAKVGKFPTKDLRAKHEALGGELDDLMERVQEVRPKRIAIAAMQKAIALHDFARLFIPAYEEQKLLRGLLDFDDLIAKTNELLTQRDKAAWVLFKLDGGIDHILVDEAQDTSPEQWQVIDALSREFTAGEGARSDRPRTIFVVGDKKQSIYSFQGADPEEFDRKRDYFGETLKETPTPLRTTELQHSFRSSSAILSLVDQTFTGERAEGLEAKVSHIAFKDVLPGRVDVWPMIEPPEKEEPGEWYDPVDKVKETDTEVQLARQIADEIKRMLEYETIPTDGEERGTFVRRPVRPGDILILVQRRKELFREIIRACKDSGLPIAGADRLTLTEQLAVKDILALLSFLALAEDDLSLAAALKSPLFGWTEQDLYSIAQGRERVLTDKDGKEKKTVDDLWRVLRGKANRYPDTLAILNDLRGQADFLRPYDLISRILVRHDGRRKLVGQLGAEAEDAIDALLAQALAYERSSTPSLTGFLHWMDAEEIVVKRQMDSASDEIRVMTVHGSKGLEAPIVILPETAGRRNEVKDEVIRTEDGPFWKMSRDETPQDLVGHYEQMQDATARERRRLLYVAMTRAEKWLVVFGASNSVKDPEMWHGLISDAMGHVGATPISIIGQSVSRYQMHDWDGLPLVDGERPQPPVFTAPDLPIVDAPTARKKTLSPSDLGGAKALPAEFIDDDEETAKARGRLIHLLLEHLPQYEADERWEIAETLINADTDTAHIADRHIFAEDVIAMLDDPAFAHLFAGPVLAEVEVTADLPELEGERIHGTIDRLVVSENTVLCVDYKSNRAIPDSPQAVPDGIKRQLGAYLSALRQIYPGYEVKTAILWTAGPLLMEMPDDLVMAALHRCAIA</sequence>
<keyword evidence="6" id="KW-0269">Exonuclease</keyword>
<dbReference type="InterPro" id="IPR011335">
    <property type="entry name" value="Restrct_endonuc-II-like"/>
</dbReference>
<proteinExistence type="predicted"/>
<keyword evidence="19" id="KW-1185">Reference proteome</keyword>
<keyword evidence="9" id="KW-0234">DNA repair</keyword>
<evidence type="ECO:0000256" key="12">
    <source>
        <dbReference type="ARBA" id="ARBA00034808"/>
    </source>
</evidence>
<dbReference type="EMBL" id="JAATOP010000002">
    <property type="protein sequence ID" value="NIY71426.1"/>
    <property type="molecule type" value="Genomic_DNA"/>
</dbReference>
<evidence type="ECO:0000259" key="16">
    <source>
        <dbReference type="PROSITE" id="PS51198"/>
    </source>
</evidence>
<name>A0ABX0VU58_9RHOB</name>
<gene>
    <name evidence="18" type="primary">addA</name>
    <name evidence="18" type="ORF">HCZ30_03140</name>
</gene>
<keyword evidence="8" id="KW-0238">DNA-binding</keyword>
<organism evidence="18 19">
    <name type="scientific">Marivivens donghaensis</name>
    <dbReference type="NCBI Taxonomy" id="1699413"/>
    <lineage>
        <taxon>Bacteria</taxon>
        <taxon>Pseudomonadati</taxon>
        <taxon>Pseudomonadota</taxon>
        <taxon>Alphaproteobacteria</taxon>
        <taxon>Rhodobacterales</taxon>
        <taxon>Paracoccaceae</taxon>
        <taxon>Marivivens group</taxon>
        <taxon>Marivivens</taxon>
    </lineage>
</organism>
<evidence type="ECO:0000256" key="5">
    <source>
        <dbReference type="ARBA" id="ARBA00022806"/>
    </source>
</evidence>
<dbReference type="SUPFAM" id="SSF52980">
    <property type="entry name" value="Restriction endonuclease-like"/>
    <property type="match status" value="1"/>
</dbReference>
<evidence type="ECO:0000256" key="3">
    <source>
        <dbReference type="ARBA" id="ARBA00022763"/>
    </source>
</evidence>
<dbReference type="InterPro" id="IPR038726">
    <property type="entry name" value="PDDEXK_AddAB-type"/>
</dbReference>
<evidence type="ECO:0000256" key="6">
    <source>
        <dbReference type="ARBA" id="ARBA00022839"/>
    </source>
</evidence>
<dbReference type="PROSITE" id="PS51198">
    <property type="entry name" value="UVRD_HELICASE_ATP_BIND"/>
    <property type="match status" value="1"/>
</dbReference>
<dbReference type="Gene3D" id="3.90.320.10">
    <property type="match status" value="1"/>
</dbReference>
<keyword evidence="7 15" id="KW-0067">ATP-binding</keyword>
<evidence type="ECO:0000259" key="17">
    <source>
        <dbReference type="PROSITE" id="PS51217"/>
    </source>
</evidence>
<keyword evidence="3" id="KW-0227">DNA damage</keyword>
<dbReference type="InterPro" id="IPR014016">
    <property type="entry name" value="UvrD-like_ATP-bd"/>
</dbReference>
<dbReference type="InterPro" id="IPR027417">
    <property type="entry name" value="P-loop_NTPase"/>
</dbReference>
<comment type="catalytic activity">
    <reaction evidence="11">
        <text>Couples ATP hydrolysis with the unwinding of duplex DNA by translocating in the 3'-5' direction.</text>
        <dbReference type="EC" id="5.6.2.4"/>
    </reaction>
</comment>
<keyword evidence="1" id="KW-0540">Nuclease</keyword>
<dbReference type="Proteomes" id="UP000709466">
    <property type="component" value="Unassembled WGS sequence"/>
</dbReference>
<dbReference type="EC" id="5.6.2.4" evidence="12"/>
<dbReference type="Gene3D" id="1.10.486.10">
    <property type="entry name" value="PCRA, domain 4"/>
    <property type="match status" value="1"/>
</dbReference>
<reference evidence="18 19" key="1">
    <citation type="submission" date="2020-03" db="EMBL/GenBank/DDBJ databases">
        <title>Bacterial isolates of synthetic phycosphere.</title>
        <authorList>
            <person name="Fu H."/>
            <person name="Moran M.A."/>
        </authorList>
    </citation>
    <scope>NUCLEOTIDE SEQUENCE [LARGE SCALE GENOMIC DNA]</scope>
    <source>
        <strain evidence="18 19">HF1</strain>
    </source>
</reference>
<evidence type="ECO:0000256" key="15">
    <source>
        <dbReference type="PROSITE-ProRule" id="PRU00560"/>
    </source>
</evidence>
<evidence type="ECO:0000256" key="10">
    <source>
        <dbReference type="ARBA" id="ARBA00023235"/>
    </source>
</evidence>
<evidence type="ECO:0000256" key="9">
    <source>
        <dbReference type="ARBA" id="ARBA00023204"/>
    </source>
</evidence>
<feature type="binding site" evidence="15">
    <location>
        <begin position="23"/>
        <end position="30"/>
    </location>
    <ligand>
        <name>ATP</name>
        <dbReference type="ChEBI" id="CHEBI:30616"/>
    </ligand>
</feature>
<feature type="domain" description="UvrD-like helicase C-terminal" evidence="17">
    <location>
        <begin position="493"/>
        <end position="794"/>
    </location>
</feature>
<evidence type="ECO:0000256" key="1">
    <source>
        <dbReference type="ARBA" id="ARBA00022722"/>
    </source>
</evidence>
<evidence type="ECO:0000313" key="18">
    <source>
        <dbReference type="EMBL" id="NIY71426.1"/>
    </source>
</evidence>
<dbReference type="NCBIfam" id="TIGR02784">
    <property type="entry name" value="addA_alphas"/>
    <property type="match status" value="1"/>
</dbReference>
<dbReference type="Pfam" id="PF13361">
    <property type="entry name" value="UvrD_C"/>
    <property type="match status" value="1"/>
</dbReference>
<dbReference type="InterPro" id="IPR011604">
    <property type="entry name" value="PDDEXK-like_dom_sf"/>
</dbReference>
<keyword evidence="10" id="KW-0413">Isomerase</keyword>
<accession>A0ABX0VU58</accession>
<dbReference type="GO" id="GO:0004386">
    <property type="term" value="F:helicase activity"/>
    <property type="evidence" value="ECO:0007669"/>
    <property type="project" value="UniProtKB-KW"/>
</dbReference>
<keyword evidence="5 15" id="KW-0347">Helicase</keyword>
<evidence type="ECO:0000313" key="19">
    <source>
        <dbReference type="Proteomes" id="UP000709466"/>
    </source>
</evidence>
<evidence type="ECO:0000256" key="7">
    <source>
        <dbReference type="ARBA" id="ARBA00022840"/>
    </source>
</evidence>
<comment type="caution">
    <text evidence="18">The sequence shown here is derived from an EMBL/GenBank/DDBJ whole genome shotgun (WGS) entry which is preliminary data.</text>
</comment>
<dbReference type="Pfam" id="PF00580">
    <property type="entry name" value="UvrD-helicase"/>
    <property type="match status" value="1"/>
</dbReference>
<dbReference type="Pfam" id="PF12705">
    <property type="entry name" value="PDDEXK_1"/>
    <property type="match status" value="1"/>
</dbReference>
<evidence type="ECO:0000256" key="14">
    <source>
        <dbReference type="ARBA" id="ARBA00048988"/>
    </source>
</evidence>
<dbReference type="RefSeq" id="WP_167636319.1">
    <property type="nucleotide sequence ID" value="NZ_JAATOP010000002.1"/>
</dbReference>
<comment type="catalytic activity">
    <reaction evidence="14">
        <text>ATP + H2O = ADP + phosphate + H(+)</text>
        <dbReference type="Rhea" id="RHEA:13065"/>
        <dbReference type="ChEBI" id="CHEBI:15377"/>
        <dbReference type="ChEBI" id="CHEBI:15378"/>
        <dbReference type="ChEBI" id="CHEBI:30616"/>
        <dbReference type="ChEBI" id="CHEBI:43474"/>
        <dbReference type="ChEBI" id="CHEBI:456216"/>
        <dbReference type="EC" id="5.6.2.4"/>
    </reaction>
</comment>
<dbReference type="InterPro" id="IPR000212">
    <property type="entry name" value="DNA_helicase_UvrD/REP"/>
</dbReference>
<dbReference type="InterPro" id="IPR014151">
    <property type="entry name" value="DNA_helicase_AddA"/>
</dbReference>
<dbReference type="PANTHER" id="PTHR11070:SF2">
    <property type="entry name" value="ATP-DEPENDENT DNA HELICASE SRS2"/>
    <property type="match status" value="1"/>
</dbReference>
<dbReference type="PANTHER" id="PTHR11070">
    <property type="entry name" value="UVRD / RECB / PCRA DNA HELICASE FAMILY MEMBER"/>
    <property type="match status" value="1"/>
</dbReference>
<evidence type="ECO:0000256" key="4">
    <source>
        <dbReference type="ARBA" id="ARBA00022801"/>
    </source>
</evidence>
<keyword evidence="4 15" id="KW-0378">Hydrolase</keyword>
<dbReference type="SUPFAM" id="SSF52540">
    <property type="entry name" value="P-loop containing nucleoside triphosphate hydrolases"/>
    <property type="match status" value="1"/>
</dbReference>
<evidence type="ECO:0000256" key="13">
    <source>
        <dbReference type="ARBA" id="ARBA00034923"/>
    </source>
</evidence>
<evidence type="ECO:0000256" key="2">
    <source>
        <dbReference type="ARBA" id="ARBA00022741"/>
    </source>
</evidence>
<keyword evidence="2 15" id="KW-0547">Nucleotide-binding</keyword>
<evidence type="ECO:0000256" key="8">
    <source>
        <dbReference type="ARBA" id="ARBA00023125"/>
    </source>
</evidence>
<dbReference type="InterPro" id="IPR014017">
    <property type="entry name" value="DNA_helicase_UvrD-like_C"/>
</dbReference>
<protein>
    <recommendedName>
        <fullName evidence="12">DNA 3'-5' helicase</fullName>
        <ecNumber evidence="12">5.6.2.4</ecNumber>
    </recommendedName>
    <alternativeName>
        <fullName evidence="13">DNA 3'-5' helicase II</fullName>
    </alternativeName>
</protein>
<dbReference type="Gene3D" id="3.40.50.300">
    <property type="entry name" value="P-loop containing nucleotide triphosphate hydrolases"/>
    <property type="match status" value="4"/>
</dbReference>
<evidence type="ECO:0000256" key="11">
    <source>
        <dbReference type="ARBA" id="ARBA00034617"/>
    </source>
</evidence>
<feature type="domain" description="UvrD-like helicase ATP-binding" evidence="16">
    <location>
        <begin position="2"/>
        <end position="477"/>
    </location>
</feature>